<dbReference type="PROSITE" id="PS52015">
    <property type="entry name" value="TONB_CTD"/>
    <property type="match status" value="1"/>
</dbReference>
<evidence type="ECO:0000256" key="5">
    <source>
        <dbReference type="SAM" id="MobiDB-lite"/>
    </source>
</evidence>
<evidence type="ECO:0000256" key="6">
    <source>
        <dbReference type="SAM" id="SignalP"/>
    </source>
</evidence>
<dbReference type="STRING" id="1789224.BFG52_12900"/>
<feature type="domain" description="TonB C-terminal" evidence="7">
    <location>
        <begin position="48"/>
        <end position="144"/>
    </location>
</feature>
<name>A0A1B2M1T5_9GAMM</name>
<keyword evidence="3" id="KW-1133">Transmembrane helix</keyword>
<comment type="subcellular location">
    <subcellularLocation>
        <location evidence="1">Membrane</location>
        <topology evidence="1">Single-pass membrane protein</topology>
    </subcellularLocation>
</comment>
<keyword evidence="2" id="KW-0812">Transmembrane</keyword>
<dbReference type="InterPro" id="IPR037682">
    <property type="entry name" value="TonB_C"/>
</dbReference>
<dbReference type="NCBIfam" id="TIGR01352">
    <property type="entry name" value="tonB_Cterm"/>
    <property type="match status" value="1"/>
</dbReference>
<dbReference type="AlphaFoldDB" id="A0A1B2M1T5"/>
<evidence type="ECO:0000256" key="3">
    <source>
        <dbReference type="ARBA" id="ARBA00022989"/>
    </source>
</evidence>
<organism evidence="8 9">
    <name type="scientific">Acinetobacter larvae</name>
    <dbReference type="NCBI Taxonomy" id="1789224"/>
    <lineage>
        <taxon>Bacteria</taxon>
        <taxon>Pseudomonadati</taxon>
        <taxon>Pseudomonadota</taxon>
        <taxon>Gammaproteobacteria</taxon>
        <taxon>Moraxellales</taxon>
        <taxon>Moraxellaceae</taxon>
        <taxon>Acinetobacter</taxon>
    </lineage>
</organism>
<reference evidence="8 9" key="1">
    <citation type="submission" date="2016-08" db="EMBL/GenBank/DDBJ databases">
        <authorList>
            <person name="Seilhamer J.J."/>
        </authorList>
    </citation>
    <scope>NUCLEOTIDE SEQUENCE [LARGE SCALE GENOMIC DNA]</scope>
    <source>
        <strain evidence="8 9">BRTC-1</strain>
    </source>
</reference>
<dbReference type="InterPro" id="IPR006260">
    <property type="entry name" value="TonB/TolA_C"/>
</dbReference>
<feature type="chain" id="PRO_5008539987" description="TonB C-terminal domain-containing protein" evidence="6">
    <location>
        <begin position="21"/>
        <end position="267"/>
    </location>
</feature>
<dbReference type="RefSeq" id="WP_067556970.1">
    <property type="nucleotide sequence ID" value="NZ_CP016895.1"/>
</dbReference>
<feature type="signal peptide" evidence="6">
    <location>
        <begin position="1"/>
        <end position="20"/>
    </location>
</feature>
<sequence length="267" mass="30197">MKKIYLLLSNALFWADVSHASPPSTEPFSEQTFTAQSPAKTSDTEQHTNNAAAIRWQTPPNIRLSSHDLREIDRDITLTIYANGMGKVTRVIIEKSSGLAAVDQKVVRAVYRASFQPYQENGIAQAFFVTQPINLKNPSALTTQDNTSGQTCHVAFNSWVWSQQIAGVTTAFRYKKPLPLSLDPKQLQGQDRHIDLQFKLSRNNVISDVKLLKSSGDHTIDKEVLHIFANYAEINAKPKFWQFYKRTMTDQIQLKLHHCSAKPITQE</sequence>
<evidence type="ECO:0000313" key="8">
    <source>
        <dbReference type="EMBL" id="AOA59160.1"/>
    </source>
</evidence>
<keyword evidence="9" id="KW-1185">Reference proteome</keyword>
<dbReference type="Proteomes" id="UP000093391">
    <property type="component" value="Chromosome"/>
</dbReference>
<feature type="compositionally biased region" description="Polar residues" evidence="5">
    <location>
        <begin position="22"/>
        <end position="51"/>
    </location>
</feature>
<dbReference type="SUPFAM" id="SSF74653">
    <property type="entry name" value="TolA/TonB C-terminal domain"/>
    <property type="match status" value="1"/>
</dbReference>
<dbReference type="OrthoDB" id="9792439at2"/>
<gene>
    <name evidence="8" type="ORF">BFG52_12900</name>
</gene>
<proteinExistence type="predicted"/>
<evidence type="ECO:0000256" key="4">
    <source>
        <dbReference type="ARBA" id="ARBA00023136"/>
    </source>
</evidence>
<dbReference type="Gene3D" id="3.30.1150.10">
    <property type="match status" value="1"/>
</dbReference>
<dbReference type="GO" id="GO:0055085">
    <property type="term" value="P:transmembrane transport"/>
    <property type="evidence" value="ECO:0007669"/>
    <property type="project" value="InterPro"/>
</dbReference>
<evidence type="ECO:0000313" key="9">
    <source>
        <dbReference type="Proteomes" id="UP000093391"/>
    </source>
</evidence>
<dbReference type="GO" id="GO:0016020">
    <property type="term" value="C:membrane"/>
    <property type="evidence" value="ECO:0007669"/>
    <property type="project" value="UniProtKB-SubCell"/>
</dbReference>
<accession>A0A1B2M1T5</accession>
<keyword evidence="4" id="KW-0472">Membrane</keyword>
<evidence type="ECO:0000259" key="7">
    <source>
        <dbReference type="PROSITE" id="PS52015"/>
    </source>
</evidence>
<dbReference type="KEGG" id="ala:BFG52_12900"/>
<keyword evidence="6" id="KW-0732">Signal</keyword>
<dbReference type="EMBL" id="CP016895">
    <property type="protein sequence ID" value="AOA59160.1"/>
    <property type="molecule type" value="Genomic_DNA"/>
</dbReference>
<evidence type="ECO:0000256" key="2">
    <source>
        <dbReference type="ARBA" id="ARBA00022692"/>
    </source>
</evidence>
<evidence type="ECO:0000256" key="1">
    <source>
        <dbReference type="ARBA" id="ARBA00004167"/>
    </source>
</evidence>
<protein>
    <recommendedName>
        <fullName evidence="7">TonB C-terminal domain-containing protein</fullName>
    </recommendedName>
</protein>
<feature type="region of interest" description="Disordered" evidence="5">
    <location>
        <begin position="22"/>
        <end position="53"/>
    </location>
</feature>